<dbReference type="GO" id="GO:0005524">
    <property type="term" value="F:ATP binding"/>
    <property type="evidence" value="ECO:0007669"/>
    <property type="project" value="UniProtKB-KW"/>
</dbReference>
<dbReference type="OrthoDB" id="3967at2759"/>
<dbReference type="eggNOG" id="KOG0670">
    <property type="taxonomic scope" value="Eukaryota"/>
</dbReference>
<keyword evidence="6" id="KW-0067">ATP-binding</keyword>
<evidence type="ECO:0000256" key="7">
    <source>
        <dbReference type="ARBA" id="ARBA00023596"/>
    </source>
</evidence>
<dbReference type="SUPFAM" id="SSF56112">
    <property type="entry name" value="Protein kinase-like (PK-like)"/>
    <property type="match status" value="1"/>
</dbReference>
<evidence type="ECO:0000256" key="5">
    <source>
        <dbReference type="ARBA" id="ARBA00022777"/>
    </source>
</evidence>
<dbReference type="FunCoup" id="Q4UGP2">
    <property type="interactions" value="34"/>
</dbReference>
<gene>
    <name evidence="10" type="ORF">TA21325</name>
</gene>
<feature type="compositionally biased region" description="Basic and acidic residues" evidence="8">
    <location>
        <begin position="234"/>
        <end position="252"/>
    </location>
</feature>
<dbReference type="VEuPathDB" id="PiroplasmaDB:TA21325"/>
<dbReference type="EMBL" id="CR940347">
    <property type="protein sequence ID" value="CAI73747.1"/>
    <property type="molecule type" value="Genomic_DNA"/>
</dbReference>
<evidence type="ECO:0000256" key="6">
    <source>
        <dbReference type="ARBA" id="ARBA00022840"/>
    </source>
</evidence>
<feature type="region of interest" description="Disordered" evidence="8">
    <location>
        <begin position="1"/>
        <end position="157"/>
    </location>
</feature>
<feature type="region of interest" description="Disordered" evidence="8">
    <location>
        <begin position="213"/>
        <end position="252"/>
    </location>
</feature>
<feature type="compositionally biased region" description="Low complexity" evidence="8">
    <location>
        <begin position="26"/>
        <end position="51"/>
    </location>
</feature>
<dbReference type="InParanoid" id="Q4UGP2"/>
<dbReference type="FunFam" id="3.30.200.20:FF:000440">
    <property type="entry name" value="CMGC/DYRK/PRP4 protein kinase, variant"/>
    <property type="match status" value="1"/>
</dbReference>
<proteinExistence type="inferred from homology"/>
<evidence type="ECO:0000256" key="4">
    <source>
        <dbReference type="ARBA" id="ARBA00022741"/>
    </source>
</evidence>
<dbReference type="InterPro" id="IPR008271">
    <property type="entry name" value="Ser/Thr_kinase_AS"/>
</dbReference>
<dbReference type="AlphaFoldDB" id="Q4UGP2"/>
<dbReference type="GO" id="GO:0004674">
    <property type="term" value="F:protein serine/threonine kinase activity"/>
    <property type="evidence" value="ECO:0007669"/>
    <property type="project" value="UniProtKB-KW"/>
</dbReference>
<feature type="domain" description="Protein kinase" evidence="9">
    <location>
        <begin position="442"/>
        <end position="764"/>
    </location>
</feature>
<dbReference type="FunFam" id="1.10.510.10:FF:000078">
    <property type="entry name" value="Serine/threonine-protein kinase PRP4 homolog"/>
    <property type="match status" value="1"/>
</dbReference>
<evidence type="ECO:0000256" key="8">
    <source>
        <dbReference type="SAM" id="MobiDB-lite"/>
    </source>
</evidence>
<dbReference type="PANTHER" id="PTHR24058">
    <property type="entry name" value="DUAL SPECIFICITY PROTEIN KINASE"/>
    <property type="match status" value="1"/>
</dbReference>
<evidence type="ECO:0000259" key="9">
    <source>
        <dbReference type="PROSITE" id="PS50011"/>
    </source>
</evidence>
<feature type="region of interest" description="Disordered" evidence="8">
    <location>
        <begin position="268"/>
        <end position="303"/>
    </location>
</feature>
<dbReference type="Gene3D" id="3.30.200.20">
    <property type="entry name" value="Phosphorylase Kinase, domain 1"/>
    <property type="match status" value="1"/>
</dbReference>
<dbReference type="KEGG" id="tan:TA21325"/>
<keyword evidence="4" id="KW-0547">Nucleotide-binding</keyword>
<name>Q4UGP2_THEAN</name>
<evidence type="ECO:0000313" key="10">
    <source>
        <dbReference type="EMBL" id="CAI73747.1"/>
    </source>
</evidence>
<dbReference type="EC" id="2.7.11.1" evidence="1"/>
<dbReference type="InterPro" id="IPR050494">
    <property type="entry name" value="Ser_Thr_dual-spec_kinase"/>
</dbReference>
<dbReference type="RefSeq" id="XP_954424.1">
    <property type="nucleotide sequence ID" value="XM_949331.1"/>
</dbReference>
<dbReference type="OMA" id="QDAMDFR"/>
<dbReference type="GeneID" id="3863747"/>
<protein>
    <recommendedName>
        <fullName evidence="1">non-specific serine/threonine protein kinase</fullName>
        <ecNumber evidence="1">2.7.11.1</ecNumber>
    </recommendedName>
</protein>
<dbReference type="InterPro" id="IPR011009">
    <property type="entry name" value="Kinase-like_dom_sf"/>
</dbReference>
<sequence length="766" mass="89439">MSDKSWISDESSTSDLNISRSRRSLSHSSNYSQHSSHSSSYRHSSNRPNRSPYRDKSSNRDRYTHRDRNSYRDRSIHRDRHYRDRSYRNRSQRDKPYRDRSYGSSRRSNSIVNRSRRSNSNHKYSQKIVENKHYRSYSPHHTHRHPSHTLKDEEKDTKKRKYYYEKKPISNSPEEGEIEEVVLEEEDEDLDKFLESRRKERHKLILKHSIQTDNSSDTANTTDLLDNNTPQDSLKNENLNKENKEIEPEEVKDKKCINPFSLLISHLTHVTDNTPTPNTEPEDNKELNSVNSETPGQTASAETGIDSVKEELEDDISPISQTVSESPNKDMTPTNCDETTSSTNVYSDLQKKLLLEKQKLRSFIINMKRSEQDEVEEEVLEEEEDDMDMFSTNVDESAVKKRKVVRRVITNKLENRSLAENWNDSEGYYQAMIGEVMNDRYSVISELAGKGVFSSVLKCYDSVENRNVAIKVIRNNDMMIKAAEKEMDILRRLNETDKEDKKHIVQLLTSFRYRGHLCMVFNWYWGNLRSHLKMNGKGYGLNISYIHSYTRQLFIALRHMKKNKIMHADLKPDNILVNDDYNKVKICDLGSASDESENDITSYLVSRFYRAPEIILGCRYNCKIDVWSAAATIYELATGDILFPGRNNNHMLKLMMEFKGKIPSKMIRAGQFSTNHFDENLDFVYTSTDPLTKTTVTRVIQDLRPTRNITDAIFERQPWTKANSPKKDVLIKKIRQLGELLEKCLTLDPNKRFSPDDALQHPFIRS</sequence>
<dbReference type="SMART" id="SM00220">
    <property type="entry name" value="S_TKc"/>
    <property type="match status" value="1"/>
</dbReference>
<evidence type="ECO:0000313" key="11">
    <source>
        <dbReference type="Proteomes" id="UP000001950"/>
    </source>
</evidence>
<evidence type="ECO:0000256" key="1">
    <source>
        <dbReference type="ARBA" id="ARBA00012513"/>
    </source>
</evidence>
<reference evidence="10 11" key="1">
    <citation type="journal article" date="2005" name="Science">
        <title>Genome of the host-cell transforming parasite Theileria annulata compared with T. parva.</title>
        <authorList>
            <person name="Pain A."/>
            <person name="Renauld H."/>
            <person name="Berriman M."/>
            <person name="Murphy L."/>
            <person name="Yeats C.A."/>
            <person name="Weir W."/>
            <person name="Kerhornou A."/>
            <person name="Aslett M."/>
            <person name="Bishop R."/>
            <person name="Bouchier C."/>
            <person name="Cochet M."/>
            <person name="Coulson R.M.R."/>
            <person name="Cronin A."/>
            <person name="de Villiers E.P."/>
            <person name="Fraser A."/>
            <person name="Fosker N."/>
            <person name="Gardner M."/>
            <person name="Goble A."/>
            <person name="Griffiths-Jones S."/>
            <person name="Harris D.E."/>
            <person name="Katzer F."/>
            <person name="Larke N."/>
            <person name="Lord A."/>
            <person name="Maser P."/>
            <person name="McKellar S."/>
            <person name="Mooney P."/>
            <person name="Morton F."/>
            <person name="Nene V."/>
            <person name="O'Neil S."/>
            <person name="Price C."/>
            <person name="Quail M.A."/>
            <person name="Rabbinowitsch E."/>
            <person name="Rawlings N.D."/>
            <person name="Rutter S."/>
            <person name="Saunders D."/>
            <person name="Seeger K."/>
            <person name="Shah T."/>
            <person name="Squares R."/>
            <person name="Squares S."/>
            <person name="Tivey A."/>
            <person name="Walker A.R."/>
            <person name="Woodward J."/>
            <person name="Dobbelaere D.A.E."/>
            <person name="Langsley G."/>
            <person name="Rajandream M.A."/>
            <person name="McKeever D."/>
            <person name="Shiels B."/>
            <person name="Tait A."/>
            <person name="Barrell B.G."/>
            <person name="Hall N."/>
        </authorList>
    </citation>
    <scope>NUCLEOTIDE SEQUENCE [LARGE SCALE GENOMIC DNA]</scope>
    <source>
        <strain evidence="11">Ankara</strain>
    </source>
</reference>
<dbReference type="PANTHER" id="PTHR24058:SF103">
    <property type="entry name" value="SERINE_THREONINE-PROTEIN KINASE PRP4 HOMOLOG"/>
    <property type="match status" value="1"/>
</dbReference>
<keyword evidence="2 10" id="KW-0723">Serine/threonine-protein kinase</keyword>
<keyword evidence="5 10" id="KW-0418">Kinase</keyword>
<organism evidence="10 11">
    <name type="scientific">Theileria annulata</name>
    <dbReference type="NCBI Taxonomy" id="5874"/>
    <lineage>
        <taxon>Eukaryota</taxon>
        <taxon>Sar</taxon>
        <taxon>Alveolata</taxon>
        <taxon>Apicomplexa</taxon>
        <taxon>Aconoidasida</taxon>
        <taxon>Piroplasmida</taxon>
        <taxon>Theileriidae</taxon>
        <taxon>Theileria</taxon>
    </lineage>
</organism>
<evidence type="ECO:0000256" key="2">
    <source>
        <dbReference type="ARBA" id="ARBA00022527"/>
    </source>
</evidence>
<feature type="compositionally biased region" description="Low complexity" evidence="8">
    <location>
        <begin position="102"/>
        <end position="113"/>
    </location>
</feature>
<keyword evidence="11" id="KW-1185">Reference proteome</keyword>
<dbReference type="Pfam" id="PF00069">
    <property type="entry name" value="Pkinase"/>
    <property type="match status" value="1"/>
</dbReference>
<keyword evidence="3" id="KW-0808">Transferase</keyword>
<dbReference type="STRING" id="5874.Q4UGP2"/>
<accession>Q4UGP2</accession>
<dbReference type="PROSITE" id="PS00108">
    <property type="entry name" value="PROTEIN_KINASE_ST"/>
    <property type="match status" value="1"/>
</dbReference>
<dbReference type="Gene3D" id="1.10.510.10">
    <property type="entry name" value="Transferase(Phosphotransferase) domain 1"/>
    <property type="match status" value="1"/>
</dbReference>
<feature type="compositionally biased region" description="Low complexity" evidence="8">
    <location>
        <begin position="213"/>
        <end position="229"/>
    </location>
</feature>
<feature type="compositionally biased region" description="Polar residues" evidence="8">
    <location>
        <begin position="287"/>
        <end position="301"/>
    </location>
</feature>
<dbReference type="InterPro" id="IPR000719">
    <property type="entry name" value="Prot_kinase_dom"/>
</dbReference>
<dbReference type="Proteomes" id="UP000001950">
    <property type="component" value="Chromosome 1"/>
</dbReference>
<dbReference type="PROSITE" id="PS50011">
    <property type="entry name" value="PROTEIN_KINASE_DOM"/>
    <property type="match status" value="1"/>
</dbReference>
<feature type="compositionally biased region" description="Basic residues" evidence="8">
    <location>
        <begin position="134"/>
        <end position="148"/>
    </location>
</feature>
<feature type="region of interest" description="Disordered" evidence="8">
    <location>
        <begin position="318"/>
        <end position="343"/>
    </location>
</feature>
<evidence type="ECO:0000256" key="3">
    <source>
        <dbReference type="ARBA" id="ARBA00022679"/>
    </source>
</evidence>
<comment type="similarity">
    <text evidence="7">Belongs to the protein kinase superfamily. CMGC Ser/Thr protein kinase family.</text>
</comment>
<feature type="compositionally biased region" description="Basic and acidic residues" evidence="8">
    <location>
        <begin position="52"/>
        <end position="101"/>
    </location>
</feature>
<feature type="compositionally biased region" description="Polar residues" evidence="8">
    <location>
        <begin position="8"/>
        <end position="18"/>
    </location>
</feature>